<dbReference type="GO" id="GO:0006915">
    <property type="term" value="P:apoptotic process"/>
    <property type="evidence" value="ECO:0007669"/>
    <property type="project" value="UniProtKB-KW"/>
</dbReference>
<proteinExistence type="predicted"/>
<reference evidence="12" key="2">
    <citation type="submission" date="2025-08" db="UniProtKB">
        <authorList>
            <consortium name="RefSeq"/>
        </authorList>
    </citation>
    <scope>IDENTIFICATION</scope>
    <source>
        <strain evidence="12">S238N-H82</strain>
        <tissue evidence="12">Testes</tissue>
    </source>
</reference>
<dbReference type="GeneID" id="118407166"/>
<evidence type="ECO:0000256" key="7">
    <source>
        <dbReference type="ARBA" id="ARBA00023180"/>
    </source>
</evidence>
<dbReference type="SUPFAM" id="SSF57586">
    <property type="entry name" value="TNF receptor-like"/>
    <property type="match status" value="1"/>
</dbReference>
<evidence type="ECO:0000256" key="8">
    <source>
        <dbReference type="SAM" id="Phobius"/>
    </source>
</evidence>
<feature type="chain" id="PRO_5039898583" evidence="9">
    <location>
        <begin position="18"/>
        <end position="276"/>
    </location>
</feature>
<evidence type="ECO:0000313" key="12">
    <source>
        <dbReference type="RefSeq" id="XP_035663480.1"/>
    </source>
</evidence>
<evidence type="ECO:0000256" key="9">
    <source>
        <dbReference type="SAM" id="SignalP"/>
    </source>
</evidence>
<organism evidence="11 12">
    <name type="scientific">Branchiostoma floridae</name>
    <name type="common">Florida lancelet</name>
    <name type="synonym">Amphioxus</name>
    <dbReference type="NCBI Taxonomy" id="7739"/>
    <lineage>
        <taxon>Eukaryota</taxon>
        <taxon>Metazoa</taxon>
        <taxon>Chordata</taxon>
        <taxon>Cephalochordata</taxon>
        <taxon>Leptocardii</taxon>
        <taxon>Amphioxiformes</taxon>
        <taxon>Branchiostomatidae</taxon>
        <taxon>Branchiostoma</taxon>
    </lineage>
</organism>
<keyword evidence="8" id="KW-1133">Transmembrane helix</keyword>
<keyword evidence="7" id="KW-0325">Glycoprotein</keyword>
<keyword evidence="5" id="KW-0677">Repeat</keyword>
<feature type="transmembrane region" description="Helical" evidence="8">
    <location>
        <begin position="194"/>
        <end position="216"/>
    </location>
</feature>
<comment type="subcellular location">
    <subcellularLocation>
        <location evidence="1">Secreted</location>
    </subcellularLocation>
</comment>
<gene>
    <name evidence="12" type="primary">LOC118407166</name>
</gene>
<dbReference type="AlphaFoldDB" id="A0A9J7HSC4"/>
<dbReference type="KEGG" id="bfo:118407166"/>
<name>A0A9J7HSC4_BRAFL</name>
<dbReference type="InterPro" id="IPR001368">
    <property type="entry name" value="TNFR/NGFR_Cys_rich_reg"/>
</dbReference>
<dbReference type="PANTHER" id="PTHR23097">
    <property type="entry name" value="TUMOR NECROSIS FACTOR RECEPTOR SUPERFAMILY MEMBER"/>
    <property type="match status" value="1"/>
</dbReference>
<feature type="domain" description="TNFR-Cys" evidence="10">
    <location>
        <begin position="54"/>
        <end position="94"/>
    </location>
</feature>
<dbReference type="PANTHER" id="PTHR23097:SF181">
    <property type="entry name" value="CASPASE-8-LIKE"/>
    <property type="match status" value="1"/>
</dbReference>
<dbReference type="InterPro" id="IPR052459">
    <property type="entry name" value="TNFRSF_decoy_receptor"/>
</dbReference>
<evidence type="ECO:0000256" key="2">
    <source>
        <dbReference type="ARBA" id="ARBA00022525"/>
    </source>
</evidence>
<evidence type="ECO:0000256" key="6">
    <source>
        <dbReference type="ARBA" id="ARBA00023157"/>
    </source>
</evidence>
<evidence type="ECO:0000313" key="11">
    <source>
        <dbReference type="Proteomes" id="UP000001554"/>
    </source>
</evidence>
<dbReference type="GO" id="GO:0005576">
    <property type="term" value="C:extracellular region"/>
    <property type="evidence" value="ECO:0007669"/>
    <property type="project" value="UniProtKB-SubCell"/>
</dbReference>
<keyword evidence="2" id="KW-0964">Secreted</keyword>
<keyword evidence="8" id="KW-0812">Transmembrane</keyword>
<evidence type="ECO:0000256" key="3">
    <source>
        <dbReference type="ARBA" id="ARBA00022703"/>
    </source>
</evidence>
<evidence type="ECO:0000259" key="10">
    <source>
        <dbReference type="SMART" id="SM00208"/>
    </source>
</evidence>
<keyword evidence="4 9" id="KW-0732">Signal</keyword>
<accession>A0A9J7HSC4</accession>
<reference evidence="11" key="1">
    <citation type="journal article" date="2020" name="Nat. Ecol. Evol.">
        <title>Deeply conserved synteny resolves early events in vertebrate evolution.</title>
        <authorList>
            <person name="Simakov O."/>
            <person name="Marletaz F."/>
            <person name="Yue J.X."/>
            <person name="O'Connell B."/>
            <person name="Jenkins J."/>
            <person name="Brandt A."/>
            <person name="Calef R."/>
            <person name="Tung C.H."/>
            <person name="Huang T.K."/>
            <person name="Schmutz J."/>
            <person name="Satoh N."/>
            <person name="Yu J.K."/>
            <person name="Putnam N.H."/>
            <person name="Green R.E."/>
            <person name="Rokhsar D.S."/>
        </authorList>
    </citation>
    <scope>NUCLEOTIDE SEQUENCE [LARGE SCALE GENOMIC DNA]</scope>
    <source>
        <strain evidence="11">S238N-H82</strain>
    </source>
</reference>
<dbReference type="OrthoDB" id="9932129at2759"/>
<feature type="signal peptide" evidence="9">
    <location>
        <begin position="1"/>
        <end position="17"/>
    </location>
</feature>
<keyword evidence="8" id="KW-0472">Membrane</keyword>
<dbReference type="RefSeq" id="XP_035663480.1">
    <property type="nucleotide sequence ID" value="XM_035807587.1"/>
</dbReference>
<keyword evidence="3" id="KW-0053">Apoptosis</keyword>
<sequence length="276" mass="30497">MALKRAAFSILVTMVAAAIVHVDTKTSCRLCQPGYHMVRKCKDKQPNTTRCARCPASSYTDLPNMEKGCYPHRKCNATSEVMVFPGNATHDVICEPCDETNHPCQPSQECPPGKGVKITGGCGICIYGYFSNESSSTQPCRPWTRCHTLGLVTIKEGNSTADVICGDPRDTDLSIEKAIHTSEDDSIKLEERKWLIINTVLTALILMIVLGFLVFIRSREECRQRTYEEEGHVALPVQCEDTHPKEIEASSSVGSRWSAATRLLPDQSTTVTRLSS</sequence>
<evidence type="ECO:0000256" key="5">
    <source>
        <dbReference type="ARBA" id="ARBA00022737"/>
    </source>
</evidence>
<protein>
    <submittedName>
        <fullName evidence="12">Tumor necrosis factor receptor superfamily member 5-like</fullName>
    </submittedName>
</protein>
<keyword evidence="11" id="KW-1185">Reference proteome</keyword>
<evidence type="ECO:0000256" key="4">
    <source>
        <dbReference type="ARBA" id="ARBA00022729"/>
    </source>
</evidence>
<dbReference type="Proteomes" id="UP000001554">
    <property type="component" value="Chromosome 19"/>
</dbReference>
<dbReference type="Gene3D" id="2.10.50.10">
    <property type="entry name" value="Tumor Necrosis Factor Receptor, subunit A, domain 2"/>
    <property type="match status" value="2"/>
</dbReference>
<keyword evidence="6" id="KW-1015">Disulfide bond</keyword>
<feature type="domain" description="TNFR-Cys" evidence="10">
    <location>
        <begin position="125"/>
        <end position="165"/>
    </location>
</feature>
<dbReference type="SMART" id="SM00208">
    <property type="entry name" value="TNFR"/>
    <property type="match status" value="2"/>
</dbReference>
<evidence type="ECO:0000256" key="1">
    <source>
        <dbReference type="ARBA" id="ARBA00004613"/>
    </source>
</evidence>
<dbReference type="Pfam" id="PF00020">
    <property type="entry name" value="TNFR_c6"/>
    <property type="match status" value="2"/>
</dbReference>